<evidence type="ECO:0000256" key="1">
    <source>
        <dbReference type="ARBA" id="ARBA00023125"/>
    </source>
</evidence>
<dbReference type="SMART" id="SM00422">
    <property type="entry name" value="HTH_MERR"/>
    <property type="match status" value="1"/>
</dbReference>
<evidence type="ECO:0000313" key="5">
    <source>
        <dbReference type="Proteomes" id="UP000198224"/>
    </source>
</evidence>
<keyword evidence="5" id="KW-1185">Reference proteome</keyword>
<dbReference type="GO" id="GO:0003677">
    <property type="term" value="F:DNA binding"/>
    <property type="evidence" value="ECO:0007669"/>
    <property type="project" value="UniProtKB-KW"/>
</dbReference>
<reference evidence="5" key="1">
    <citation type="submission" date="2016-06" db="EMBL/GenBank/DDBJ databases">
        <authorList>
            <person name="Varghese N."/>
            <person name="Submissions Spin"/>
        </authorList>
    </citation>
    <scope>NUCLEOTIDE SEQUENCE [LARGE SCALE GENOMIC DNA]</scope>
    <source>
        <strain evidence="5">DSM 45160</strain>
    </source>
</reference>
<dbReference type="AlphaFoldDB" id="A0A1C4X807"/>
<evidence type="ECO:0000256" key="2">
    <source>
        <dbReference type="SAM" id="MobiDB-lite"/>
    </source>
</evidence>
<feature type="domain" description="HTH merR-type" evidence="3">
    <location>
        <begin position="14"/>
        <end position="84"/>
    </location>
</feature>
<evidence type="ECO:0000259" key="3">
    <source>
        <dbReference type="PROSITE" id="PS50937"/>
    </source>
</evidence>
<dbReference type="Gene3D" id="1.10.1660.10">
    <property type="match status" value="1"/>
</dbReference>
<feature type="region of interest" description="Disordered" evidence="2">
    <location>
        <begin position="1"/>
        <end position="22"/>
    </location>
</feature>
<dbReference type="SUPFAM" id="SSF46955">
    <property type="entry name" value="Putative DNA-binding domain"/>
    <property type="match status" value="1"/>
</dbReference>
<organism evidence="4 5">
    <name type="scientific">Micromonospora chokoriensis</name>
    <dbReference type="NCBI Taxonomy" id="356851"/>
    <lineage>
        <taxon>Bacteria</taxon>
        <taxon>Bacillati</taxon>
        <taxon>Actinomycetota</taxon>
        <taxon>Actinomycetes</taxon>
        <taxon>Micromonosporales</taxon>
        <taxon>Micromonosporaceae</taxon>
        <taxon>Micromonospora</taxon>
    </lineage>
</organism>
<dbReference type="InterPro" id="IPR000551">
    <property type="entry name" value="MerR-type_HTH_dom"/>
</dbReference>
<dbReference type="RefSeq" id="WP_088988658.1">
    <property type="nucleotide sequence ID" value="NZ_LT607409.1"/>
</dbReference>
<dbReference type="PROSITE" id="PS50937">
    <property type="entry name" value="HTH_MERR_2"/>
    <property type="match status" value="1"/>
</dbReference>
<proteinExistence type="predicted"/>
<accession>A0A1C4X807</accession>
<feature type="compositionally biased region" description="Basic and acidic residues" evidence="2">
    <location>
        <begin position="1"/>
        <end position="12"/>
    </location>
</feature>
<keyword evidence="1 4" id="KW-0238">DNA-binding</keyword>
<dbReference type="InterPro" id="IPR047057">
    <property type="entry name" value="MerR_fam"/>
</dbReference>
<dbReference type="PANTHER" id="PTHR30204:SF98">
    <property type="entry name" value="HTH-TYPE TRANSCRIPTIONAL REGULATOR ADHR"/>
    <property type="match status" value="1"/>
</dbReference>
<evidence type="ECO:0000313" key="4">
    <source>
        <dbReference type="EMBL" id="SCF04341.1"/>
    </source>
</evidence>
<dbReference type="Pfam" id="PF13411">
    <property type="entry name" value="MerR_1"/>
    <property type="match status" value="1"/>
</dbReference>
<dbReference type="EMBL" id="LT607409">
    <property type="protein sequence ID" value="SCF04341.1"/>
    <property type="molecule type" value="Genomic_DNA"/>
</dbReference>
<gene>
    <name evidence="4" type="ORF">GA0070612_3263</name>
</gene>
<dbReference type="Proteomes" id="UP000198224">
    <property type="component" value="Chromosome I"/>
</dbReference>
<name>A0A1C4X807_9ACTN</name>
<dbReference type="PANTHER" id="PTHR30204">
    <property type="entry name" value="REDOX-CYCLING DRUG-SENSING TRANSCRIPTIONAL ACTIVATOR SOXR"/>
    <property type="match status" value="1"/>
</dbReference>
<protein>
    <submittedName>
        <fullName evidence="4">DNA-binding transcriptional regulator, MerR family</fullName>
    </submittedName>
</protein>
<dbReference type="GO" id="GO:0003700">
    <property type="term" value="F:DNA-binding transcription factor activity"/>
    <property type="evidence" value="ECO:0007669"/>
    <property type="project" value="InterPro"/>
</dbReference>
<dbReference type="InterPro" id="IPR009061">
    <property type="entry name" value="DNA-bd_dom_put_sf"/>
</dbReference>
<sequence>MAATKADRERTEPPLTIQEMAQRSGFSEPTLRYYEKIGLLGPVPRDDSSGHRRYHAALAERVDALACLRSSGMSVAEMRRYLTLLDEGDRAAAAEQRDLFARHADRLSGEIERLRVRQAYMRGKADMWDARYRGDADAEERAIEQVEHALRRF</sequence>